<reference evidence="2 3" key="1">
    <citation type="submission" date="2023-03" db="EMBL/GenBank/DDBJ databases">
        <authorList>
            <person name="Uniacke-Lowe S."/>
            <person name="Ross P."/>
            <person name="Hill C."/>
        </authorList>
    </citation>
    <scope>NUCLEOTIDE SEQUENCE [LARGE SCALE GENOMIC DNA]</scope>
    <source>
        <strain evidence="2 3">APC 4016</strain>
    </source>
</reference>
<protein>
    <submittedName>
        <fullName evidence="2">Uncharacterized protein</fullName>
    </submittedName>
</protein>
<dbReference type="RefSeq" id="WP_290215345.1">
    <property type="nucleotide sequence ID" value="NZ_JASDCQ010000004.1"/>
</dbReference>
<accession>A0ABT7ZN11</accession>
<feature type="transmembrane region" description="Helical" evidence="1">
    <location>
        <begin position="42"/>
        <end position="63"/>
    </location>
</feature>
<organism evidence="2 3">
    <name type="scientific">Planococcus notacanthi</name>
    <dbReference type="NCBI Taxonomy" id="3035188"/>
    <lineage>
        <taxon>Bacteria</taxon>
        <taxon>Bacillati</taxon>
        <taxon>Bacillota</taxon>
        <taxon>Bacilli</taxon>
        <taxon>Bacillales</taxon>
        <taxon>Caryophanaceae</taxon>
        <taxon>Planococcus</taxon>
    </lineage>
</organism>
<sequence length="175" mass="17922">MAIEKKFTNLKSLSPVIAIIEEAGKGLADKKRHIKTSDIPEVLGAVVGIGAGGLVGLGLLNILGYAGLGAAGITSGLATAGGIIGGGMVAGIGVLAAPAVILGVGGYATLSHFKKKALKQEKETLLQEAIIKHDAVLNELNSNIKASTERMEYLNSLNILLQAAIKDLSEDLKAE</sequence>
<evidence type="ECO:0000313" key="3">
    <source>
        <dbReference type="Proteomes" id="UP001225873"/>
    </source>
</evidence>
<name>A0ABT7ZN11_9BACL</name>
<comment type="caution">
    <text evidence="2">The sequence shown here is derived from an EMBL/GenBank/DDBJ whole genome shotgun (WGS) entry which is preliminary data.</text>
</comment>
<dbReference type="EMBL" id="JASDCQ010000004">
    <property type="protein sequence ID" value="MDN3428542.1"/>
    <property type="molecule type" value="Genomic_DNA"/>
</dbReference>
<proteinExistence type="predicted"/>
<feature type="transmembrane region" description="Helical" evidence="1">
    <location>
        <begin position="83"/>
        <end position="110"/>
    </location>
</feature>
<keyword evidence="1" id="KW-0812">Transmembrane</keyword>
<gene>
    <name evidence="2" type="ORF">QMA01_14655</name>
</gene>
<evidence type="ECO:0000256" key="1">
    <source>
        <dbReference type="SAM" id="Phobius"/>
    </source>
</evidence>
<evidence type="ECO:0000313" key="2">
    <source>
        <dbReference type="EMBL" id="MDN3428542.1"/>
    </source>
</evidence>
<keyword evidence="3" id="KW-1185">Reference proteome</keyword>
<keyword evidence="1" id="KW-0472">Membrane</keyword>
<keyword evidence="1" id="KW-1133">Transmembrane helix</keyword>
<dbReference type="Proteomes" id="UP001225873">
    <property type="component" value="Unassembled WGS sequence"/>
</dbReference>